<evidence type="ECO:0000313" key="1">
    <source>
        <dbReference type="EMBL" id="MBA0668506.1"/>
    </source>
</evidence>
<gene>
    <name evidence="1" type="ORF">Goklo_001413</name>
</gene>
<dbReference type="EMBL" id="JABFAB010000013">
    <property type="protein sequence ID" value="MBA0668506.1"/>
    <property type="molecule type" value="Genomic_DNA"/>
</dbReference>
<dbReference type="Proteomes" id="UP000593573">
    <property type="component" value="Unassembled WGS sequence"/>
</dbReference>
<dbReference type="AlphaFoldDB" id="A0A7J8W0B0"/>
<reference evidence="1 2" key="1">
    <citation type="journal article" date="2019" name="Genome Biol. Evol.">
        <title>Insights into the evolution of the New World diploid cottons (Gossypium, subgenus Houzingenia) based on genome sequencing.</title>
        <authorList>
            <person name="Grover C.E."/>
            <person name="Arick M.A. 2nd"/>
            <person name="Thrash A."/>
            <person name="Conover J.L."/>
            <person name="Sanders W.S."/>
            <person name="Peterson D.G."/>
            <person name="Frelichowski J.E."/>
            <person name="Scheffler J.A."/>
            <person name="Scheffler B.E."/>
            <person name="Wendel J.F."/>
        </authorList>
    </citation>
    <scope>NUCLEOTIDE SEQUENCE [LARGE SCALE GENOMIC DNA]</scope>
    <source>
        <strain evidence="1">57</strain>
        <tissue evidence="1">Leaf</tissue>
    </source>
</reference>
<sequence>MQSSEYGSRKRNEGRVIF</sequence>
<evidence type="ECO:0000313" key="2">
    <source>
        <dbReference type="Proteomes" id="UP000593573"/>
    </source>
</evidence>
<accession>A0A7J8W0B0</accession>
<protein>
    <submittedName>
        <fullName evidence="1">Uncharacterized protein</fullName>
    </submittedName>
</protein>
<keyword evidence="2" id="KW-1185">Reference proteome</keyword>
<organism evidence="1 2">
    <name type="scientific">Gossypium klotzschianum</name>
    <dbReference type="NCBI Taxonomy" id="34286"/>
    <lineage>
        <taxon>Eukaryota</taxon>
        <taxon>Viridiplantae</taxon>
        <taxon>Streptophyta</taxon>
        <taxon>Embryophyta</taxon>
        <taxon>Tracheophyta</taxon>
        <taxon>Spermatophyta</taxon>
        <taxon>Magnoliopsida</taxon>
        <taxon>eudicotyledons</taxon>
        <taxon>Gunneridae</taxon>
        <taxon>Pentapetalae</taxon>
        <taxon>rosids</taxon>
        <taxon>malvids</taxon>
        <taxon>Malvales</taxon>
        <taxon>Malvaceae</taxon>
        <taxon>Malvoideae</taxon>
        <taxon>Gossypium</taxon>
    </lineage>
</organism>
<name>A0A7J8W0B0_9ROSI</name>
<comment type="caution">
    <text evidence="1">The sequence shown here is derived from an EMBL/GenBank/DDBJ whole genome shotgun (WGS) entry which is preliminary data.</text>
</comment>
<proteinExistence type="predicted"/>